<dbReference type="InterPro" id="IPR013083">
    <property type="entry name" value="Znf_RING/FYVE/PHD"/>
</dbReference>
<dbReference type="GO" id="GO:0006623">
    <property type="term" value="P:protein targeting to vacuole"/>
    <property type="evidence" value="ECO:0007669"/>
    <property type="project" value="TreeGrafter"/>
</dbReference>
<evidence type="ECO:0000313" key="16">
    <source>
        <dbReference type="Proteomes" id="UP000253551"/>
    </source>
</evidence>
<dbReference type="InterPro" id="IPR008942">
    <property type="entry name" value="ENTH_VHS"/>
</dbReference>
<keyword evidence="7 11" id="KW-0863">Zinc-finger</keyword>
<dbReference type="SUPFAM" id="SSF57903">
    <property type="entry name" value="FYVE/PHD zinc finger"/>
    <property type="match status" value="1"/>
</dbReference>
<evidence type="ECO:0000256" key="8">
    <source>
        <dbReference type="ARBA" id="ARBA00022833"/>
    </source>
</evidence>
<sequence length="471" mass="52710">MSWWGSNPFDEFVEKATSELLPADLALNLEISDEIRSKKVNPKDAMRSLKERLSHKNPNVQLATLSLLDTCVKNGGDTFVREVATREFMDALVSVLKSPTCNVDVKNRLLNIIQTWGMASRNKTNLSYMYDTYALLKAEDFTFPPIRENLDGIFLETAAAPEWSDSDVCDRCRTSFTLTNRKHHCRRCGGTFCQQCSAKSLPLPQLAINEPVRVCDGCYIKVKLEKAGSKTVSTPPMNAKIPESLPAQPQPVADDNEFDDDIKKAIELSLKEAEQQKNSYGAGYIQSAPKQEAPVVEEDPDLAAAIAASLNDLNMSKEQTKRDDLSSAEMENILLFSTLMGRVAASGGDVSTDPQVNQLYTQIGALHPKLVKDLDETIRKRNIFIELHQKLNAVVKAYDQVLEERIAQHQPTYTTTESYYPPPPPTSFNNQEQYYQGYYQPPPTQVGQHYSPIPAQSVEQKKVDDTPLIEL</sequence>
<evidence type="ECO:0000256" key="7">
    <source>
        <dbReference type="ARBA" id="ARBA00022771"/>
    </source>
</evidence>
<dbReference type="CDD" id="cd16979">
    <property type="entry name" value="VHS_Vps27"/>
    <property type="match status" value="1"/>
</dbReference>
<dbReference type="InterPro" id="IPR002014">
    <property type="entry name" value="VHS_dom"/>
</dbReference>
<proteinExistence type="inferred from homology"/>
<evidence type="ECO:0000256" key="6">
    <source>
        <dbReference type="ARBA" id="ARBA00022753"/>
    </source>
</evidence>
<protein>
    <recommendedName>
        <fullName evidence="3 10">Vacuolar protein sorting-associated protein 27</fullName>
    </recommendedName>
</protein>
<evidence type="ECO:0000256" key="11">
    <source>
        <dbReference type="PROSITE-ProRule" id="PRU00091"/>
    </source>
</evidence>
<dbReference type="PANTHER" id="PTHR47794">
    <property type="entry name" value="VACUOLAR PROTEIN SORTING-ASSOCIATED PROTEIN 27"/>
    <property type="match status" value="1"/>
</dbReference>
<dbReference type="GO" id="GO:0032266">
    <property type="term" value="F:phosphatidylinositol-3-phosphate binding"/>
    <property type="evidence" value="ECO:0007669"/>
    <property type="project" value="TreeGrafter"/>
</dbReference>
<dbReference type="SMART" id="SM00288">
    <property type="entry name" value="VHS"/>
    <property type="match status" value="1"/>
</dbReference>
<dbReference type="Gene3D" id="1.25.40.90">
    <property type="match status" value="1"/>
</dbReference>
<dbReference type="AlphaFoldDB" id="A0A367KQZ9"/>
<dbReference type="InterPro" id="IPR017073">
    <property type="entry name" value="HGS/VPS27"/>
</dbReference>
<dbReference type="PANTHER" id="PTHR47794:SF1">
    <property type="entry name" value="VACUOLAR PROTEIN SORTING-ASSOCIATED PROTEIN 27"/>
    <property type="match status" value="1"/>
</dbReference>
<keyword evidence="16" id="KW-1185">Reference proteome</keyword>
<evidence type="ECO:0000256" key="4">
    <source>
        <dbReference type="ARBA" id="ARBA00022723"/>
    </source>
</evidence>
<dbReference type="InterPro" id="IPR000306">
    <property type="entry name" value="Znf_FYVE"/>
</dbReference>
<dbReference type="GO" id="GO:0043130">
    <property type="term" value="F:ubiquitin binding"/>
    <property type="evidence" value="ECO:0007669"/>
    <property type="project" value="InterPro"/>
</dbReference>
<dbReference type="Pfam" id="PF01363">
    <property type="entry name" value="FYVE"/>
    <property type="match status" value="1"/>
</dbReference>
<dbReference type="Pfam" id="PF02809">
    <property type="entry name" value="UIM"/>
    <property type="match status" value="2"/>
</dbReference>
<feature type="domain" description="FYVE-type" evidence="13">
    <location>
        <begin position="163"/>
        <end position="223"/>
    </location>
</feature>
<dbReference type="PROSITE" id="PS50179">
    <property type="entry name" value="VHS"/>
    <property type="match status" value="1"/>
</dbReference>
<evidence type="ECO:0000256" key="5">
    <source>
        <dbReference type="ARBA" id="ARBA00022737"/>
    </source>
</evidence>
<reference evidence="15 16" key="1">
    <citation type="journal article" date="2018" name="G3 (Bethesda)">
        <title>Phylogenetic and Phylogenomic Definition of Rhizopus Species.</title>
        <authorList>
            <person name="Gryganskyi A.P."/>
            <person name="Golan J."/>
            <person name="Dolatabadi S."/>
            <person name="Mondo S."/>
            <person name="Robb S."/>
            <person name="Idnurm A."/>
            <person name="Muszewska A."/>
            <person name="Steczkiewicz K."/>
            <person name="Masonjones S."/>
            <person name="Liao H.L."/>
            <person name="Gajdeczka M.T."/>
            <person name="Anike F."/>
            <person name="Vuek A."/>
            <person name="Anishchenko I.M."/>
            <person name="Voigt K."/>
            <person name="de Hoog G.S."/>
            <person name="Smith M.E."/>
            <person name="Heitman J."/>
            <person name="Vilgalys R."/>
            <person name="Stajich J.E."/>
        </authorList>
    </citation>
    <scope>NUCLEOTIDE SEQUENCE [LARGE SCALE GENOMIC DNA]</scope>
    <source>
        <strain evidence="15 16">LSU 92-RS-03</strain>
    </source>
</reference>
<evidence type="ECO:0000256" key="3">
    <source>
        <dbReference type="ARBA" id="ARBA00017753"/>
    </source>
</evidence>
<dbReference type="PROSITE" id="PS50330">
    <property type="entry name" value="UIM"/>
    <property type="match status" value="2"/>
</dbReference>
<feature type="domain" description="VHS" evidence="14">
    <location>
        <begin position="15"/>
        <end position="144"/>
    </location>
</feature>
<comment type="subcellular location">
    <subcellularLocation>
        <location evidence="1 10">Endosome membrane</location>
        <topology evidence="1 10">Peripheral membrane protein</topology>
        <orientation evidence="1 10">Cytoplasmic side</orientation>
    </subcellularLocation>
</comment>
<dbReference type="GO" id="GO:0008270">
    <property type="term" value="F:zinc ion binding"/>
    <property type="evidence" value="ECO:0007669"/>
    <property type="project" value="UniProtKB-KW"/>
</dbReference>
<evidence type="ECO:0000256" key="10">
    <source>
        <dbReference type="PIRNR" id="PIRNR036956"/>
    </source>
</evidence>
<dbReference type="SMART" id="SM00726">
    <property type="entry name" value="UIM"/>
    <property type="match status" value="2"/>
</dbReference>
<keyword evidence="9 10" id="KW-0472">Membrane</keyword>
<comment type="subunit">
    <text evidence="10">Component of the ESCRT-0 complex composed of HSE1 and VPS27.</text>
</comment>
<dbReference type="InterPro" id="IPR003903">
    <property type="entry name" value="UIM_dom"/>
</dbReference>
<gene>
    <name evidence="15" type="primary">VPS27_4</name>
    <name evidence="15" type="ORF">CU098_007557</name>
</gene>
<dbReference type="Gene3D" id="3.30.40.10">
    <property type="entry name" value="Zinc/RING finger domain, C3HC4 (zinc finger)"/>
    <property type="match status" value="1"/>
</dbReference>
<dbReference type="GO" id="GO:0043328">
    <property type="term" value="P:protein transport to vacuole involved in ubiquitin-dependent protein catabolic process via the multivesicular body sorting pathway"/>
    <property type="evidence" value="ECO:0007669"/>
    <property type="project" value="TreeGrafter"/>
</dbReference>
<dbReference type="InterPro" id="IPR049425">
    <property type="entry name" value="Vps27_GAT-like"/>
</dbReference>
<feature type="region of interest" description="Disordered" evidence="12">
    <location>
        <begin position="231"/>
        <end position="254"/>
    </location>
</feature>
<evidence type="ECO:0000259" key="14">
    <source>
        <dbReference type="PROSITE" id="PS50179"/>
    </source>
</evidence>
<accession>A0A367KQZ9</accession>
<dbReference type="SMART" id="SM00064">
    <property type="entry name" value="FYVE"/>
    <property type="match status" value="1"/>
</dbReference>
<keyword evidence="6 10" id="KW-0967">Endosome</keyword>
<keyword evidence="4" id="KW-0479">Metal-binding</keyword>
<dbReference type="STRING" id="4846.A0A367KQZ9"/>
<dbReference type="GO" id="GO:0010008">
    <property type="term" value="C:endosome membrane"/>
    <property type="evidence" value="ECO:0007669"/>
    <property type="project" value="UniProtKB-SubCell"/>
</dbReference>
<keyword evidence="5" id="KW-0677">Repeat</keyword>
<evidence type="ECO:0000256" key="9">
    <source>
        <dbReference type="ARBA" id="ARBA00023136"/>
    </source>
</evidence>
<evidence type="ECO:0000256" key="2">
    <source>
        <dbReference type="ARBA" id="ARBA00008597"/>
    </source>
</evidence>
<dbReference type="InterPro" id="IPR011011">
    <property type="entry name" value="Znf_FYVE_PHD"/>
</dbReference>
<comment type="function">
    <text evidence="10">Component of the ESCRT-0 complex which is the sorting receptor for ubiquitinated cargo proteins at the multivesicular body (MVB) and recruits ESCRT-I to the MVB outer membrane.</text>
</comment>
<dbReference type="Pfam" id="PF00790">
    <property type="entry name" value="VHS"/>
    <property type="match status" value="1"/>
</dbReference>
<dbReference type="PROSITE" id="PS50178">
    <property type="entry name" value="ZF_FYVE"/>
    <property type="match status" value="1"/>
</dbReference>
<dbReference type="Gene3D" id="6.10.140.100">
    <property type="match status" value="1"/>
</dbReference>
<dbReference type="PIRSF" id="PIRSF036956">
    <property type="entry name" value="Hrs_Vps27"/>
    <property type="match status" value="1"/>
</dbReference>
<name>A0A367KQZ9_RHIST</name>
<evidence type="ECO:0000256" key="12">
    <source>
        <dbReference type="SAM" id="MobiDB-lite"/>
    </source>
</evidence>
<dbReference type="Proteomes" id="UP000253551">
    <property type="component" value="Unassembled WGS sequence"/>
</dbReference>
<dbReference type="OrthoDB" id="957735at2759"/>
<dbReference type="SUPFAM" id="SSF48464">
    <property type="entry name" value="ENTH/VHS domain"/>
    <property type="match status" value="1"/>
</dbReference>
<evidence type="ECO:0000313" key="15">
    <source>
        <dbReference type="EMBL" id="RCI04619.1"/>
    </source>
</evidence>
<dbReference type="EMBL" id="PJQM01000628">
    <property type="protein sequence ID" value="RCI04619.1"/>
    <property type="molecule type" value="Genomic_DNA"/>
</dbReference>
<organism evidence="15 16">
    <name type="scientific">Rhizopus stolonifer</name>
    <name type="common">Rhizopus nigricans</name>
    <dbReference type="NCBI Taxonomy" id="4846"/>
    <lineage>
        <taxon>Eukaryota</taxon>
        <taxon>Fungi</taxon>
        <taxon>Fungi incertae sedis</taxon>
        <taxon>Mucoromycota</taxon>
        <taxon>Mucoromycotina</taxon>
        <taxon>Mucoromycetes</taxon>
        <taxon>Mucorales</taxon>
        <taxon>Mucorineae</taxon>
        <taxon>Rhizopodaceae</taxon>
        <taxon>Rhizopus</taxon>
    </lineage>
</organism>
<dbReference type="InterPro" id="IPR017455">
    <property type="entry name" value="Znf_FYVE-rel"/>
</dbReference>
<dbReference type="Gene3D" id="1.20.5.1940">
    <property type="match status" value="1"/>
</dbReference>
<feature type="region of interest" description="Disordered" evidence="12">
    <location>
        <begin position="413"/>
        <end position="471"/>
    </location>
</feature>
<dbReference type="GO" id="GO:0033565">
    <property type="term" value="C:ESCRT-0 complex"/>
    <property type="evidence" value="ECO:0007669"/>
    <property type="project" value="TreeGrafter"/>
</dbReference>
<comment type="caution">
    <text evidence="15">The sequence shown here is derived from an EMBL/GenBank/DDBJ whole genome shotgun (WGS) entry which is preliminary data.</text>
</comment>
<dbReference type="Pfam" id="PF21356">
    <property type="entry name" value="Vps27_GAT-like"/>
    <property type="match status" value="1"/>
</dbReference>
<evidence type="ECO:0000256" key="1">
    <source>
        <dbReference type="ARBA" id="ARBA00004125"/>
    </source>
</evidence>
<keyword evidence="8" id="KW-0862">Zinc</keyword>
<comment type="similarity">
    <text evidence="2 10">Belongs to the VPS27 family.</text>
</comment>
<evidence type="ECO:0000259" key="13">
    <source>
        <dbReference type="PROSITE" id="PS50178"/>
    </source>
</evidence>